<sequence>MPLDQVIPARSQGKAASISHMAMDKNGYAQVSMAENIH</sequence>
<accession>A0A7W7AMV4</accession>
<proteinExistence type="predicted"/>
<organism evidence="1 2">
    <name type="scientific">Sphingomonas abaci</name>
    <dbReference type="NCBI Taxonomy" id="237611"/>
    <lineage>
        <taxon>Bacteria</taxon>
        <taxon>Pseudomonadati</taxon>
        <taxon>Pseudomonadota</taxon>
        <taxon>Alphaproteobacteria</taxon>
        <taxon>Sphingomonadales</taxon>
        <taxon>Sphingomonadaceae</taxon>
        <taxon>Sphingomonas</taxon>
    </lineage>
</organism>
<dbReference type="EMBL" id="JACHNY010000007">
    <property type="protein sequence ID" value="MBB4619065.1"/>
    <property type="molecule type" value="Genomic_DNA"/>
</dbReference>
<dbReference type="Proteomes" id="UP000574769">
    <property type="component" value="Unassembled WGS sequence"/>
</dbReference>
<comment type="caution">
    <text evidence="1">The sequence shown here is derived from an EMBL/GenBank/DDBJ whole genome shotgun (WGS) entry which is preliminary data.</text>
</comment>
<keyword evidence="2" id="KW-1185">Reference proteome</keyword>
<gene>
    <name evidence="1" type="ORF">GGQ96_003215</name>
</gene>
<evidence type="ECO:0000313" key="1">
    <source>
        <dbReference type="EMBL" id="MBB4619065.1"/>
    </source>
</evidence>
<reference evidence="1 2" key="1">
    <citation type="submission" date="2020-08" db="EMBL/GenBank/DDBJ databases">
        <title>Genomic Encyclopedia of Type Strains, Phase IV (KMG-IV): sequencing the most valuable type-strain genomes for metagenomic binning, comparative biology and taxonomic classification.</title>
        <authorList>
            <person name="Goeker M."/>
        </authorList>
    </citation>
    <scope>NUCLEOTIDE SEQUENCE [LARGE SCALE GENOMIC DNA]</scope>
    <source>
        <strain evidence="1 2">DSM 15867</strain>
    </source>
</reference>
<protein>
    <submittedName>
        <fullName evidence="1">Uncharacterized protein</fullName>
    </submittedName>
</protein>
<evidence type="ECO:0000313" key="2">
    <source>
        <dbReference type="Proteomes" id="UP000574769"/>
    </source>
</evidence>
<dbReference type="AlphaFoldDB" id="A0A7W7AMV4"/>
<name>A0A7W7AMV4_9SPHN</name>